<comment type="subcellular location">
    <subcellularLocation>
        <location evidence="1">Cell membrane</location>
        <topology evidence="1">Multi-pass membrane protein</topology>
    </subcellularLocation>
</comment>
<feature type="transmembrane region" description="Helical" evidence="9">
    <location>
        <begin position="233"/>
        <end position="255"/>
    </location>
</feature>
<dbReference type="PANTHER" id="PTHR48090">
    <property type="entry name" value="UNDECAPRENYL-PHOSPHATE 4-DEOXY-4-FORMAMIDO-L-ARABINOSE TRANSFERASE-RELATED"/>
    <property type="match status" value="1"/>
</dbReference>
<dbReference type="KEGG" id="erx:ATZ35_15895"/>
<evidence type="ECO:0000256" key="9">
    <source>
        <dbReference type="SAM" id="Phobius"/>
    </source>
</evidence>
<accession>A0A0U2XEE0</accession>
<dbReference type="GO" id="GO:0005886">
    <property type="term" value="C:plasma membrane"/>
    <property type="evidence" value="ECO:0007669"/>
    <property type="project" value="UniProtKB-SubCell"/>
</dbReference>
<dbReference type="InterPro" id="IPR001173">
    <property type="entry name" value="Glyco_trans_2-like"/>
</dbReference>
<dbReference type="Pfam" id="PF00535">
    <property type="entry name" value="Glycos_transf_2"/>
    <property type="match status" value="1"/>
</dbReference>
<evidence type="ECO:0000313" key="12">
    <source>
        <dbReference type="Proteomes" id="UP000067523"/>
    </source>
</evidence>
<evidence type="ECO:0000256" key="8">
    <source>
        <dbReference type="ARBA" id="ARBA00038152"/>
    </source>
</evidence>
<keyword evidence="2" id="KW-1003">Cell membrane</keyword>
<proteinExistence type="inferred from homology"/>
<evidence type="ECO:0000259" key="10">
    <source>
        <dbReference type="Pfam" id="PF00535"/>
    </source>
</evidence>
<name>A0A0U2XEE0_9ENTE</name>
<dbReference type="FunFam" id="3.90.550.10:FF:000079">
    <property type="entry name" value="Probable glycosyl transferase"/>
    <property type="match status" value="1"/>
</dbReference>
<dbReference type="GO" id="GO:0016757">
    <property type="term" value="F:glycosyltransferase activity"/>
    <property type="evidence" value="ECO:0007669"/>
    <property type="project" value="UniProtKB-KW"/>
</dbReference>
<evidence type="ECO:0000256" key="5">
    <source>
        <dbReference type="ARBA" id="ARBA00022692"/>
    </source>
</evidence>
<keyword evidence="7 9" id="KW-0472">Membrane</keyword>
<keyword evidence="11" id="KW-0378">Hydrolase</keyword>
<gene>
    <name evidence="11" type="ORF">ATZ35_15895</name>
</gene>
<keyword evidence="4" id="KW-0808">Transferase</keyword>
<dbReference type="InterPro" id="IPR050256">
    <property type="entry name" value="Glycosyltransferase_2"/>
</dbReference>
<dbReference type="InterPro" id="IPR029044">
    <property type="entry name" value="Nucleotide-diphossugar_trans"/>
</dbReference>
<dbReference type="Proteomes" id="UP000067523">
    <property type="component" value="Chromosome"/>
</dbReference>
<keyword evidence="5 9" id="KW-0812">Transmembrane</keyword>
<dbReference type="EMBL" id="CP013655">
    <property type="protein sequence ID" value="ALS38576.1"/>
    <property type="molecule type" value="Genomic_DNA"/>
</dbReference>
<keyword evidence="6 9" id="KW-1133">Transmembrane helix</keyword>
<keyword evidence="12" id="KW-1185">Reference proteome</keyword>
<feature type="transmembrane region" description="Helical" evidence="9">
    <location>
        <begin position="267"/>
        <end position="288"/>
    </location>
</feature>
<dbReference type="CDD" id="cd04187">
    <property type="entry name" value="DPM1_like_bac"/>
    <property type="match status" value="1"/>
</dbReference>
<dbReference type="RefSeq" id="WP_208928113.1">
    <property type="nucleotide sequence ID" value="NZ_CP013655.1"/>
</dbReference>
<reference evidence="12" key="1">
    <citation type="submission" date="2015-12" db="EMBL/GenBank/DDBJ databases">
        <authorList>
            <person name="Lauer A."/>
            <person name="Humrighouse B."/>
            <person name="Loparev V."/>
            <person name="Shewmaker P.L."/>
            <person name="Whitney A.M."/>
            <person name="McLaughlin R.W."/>
        </authorList>
    </citation>
    <scope>NUCLEOTIDE SEQUENCE [LARGE SCALE GENOMIC DNA]</scope>
    <source>
        <strain evidence="12">LMG 26678</strain>
    </source>
</reference>
<evidence type="ECO:0000313" key="11">
    <source>
        <dbReference type="EMBL" id="ALS38576.1"/>
    </source>
</evidence>
<dbReference type="PANTHER" id="PTHR48090:SF8">
    <property type="entry name" value="GLYCOSYLTRANSFERASE CSBB-RELATED"/>
    <property type="match status" value="1"/>
</dbReference>
<sequence>MKRITVIIPFLNEESVLEKLYERLILLADDCSTYRFDFLFVNDGSNDQSLAIVLGLRKKDDRVTLLELSRNYGKEIAMLAGFDHAKGDAVVVIDSDLQQPPELIKEMIIWWEKGYEDVYAVRKERKGEHFFKKWTSACYYKILQKASKTNIYPNAGDFRLLDRKAVEALKMIREYERYTKGLYGWIGFKKKELYYDADERAGGTTKWRFSSLFNLAMNGVTSYTTLPLKITTVIGGIVSFAAFIYMLIVLVQTLLLGADVSGYPSLMIGILFLGGLQLISLGIIGEYLGRVFNETKKRPLYFIDTYYDTQSSETAKLSEQKLEENPIFSLIEEEMRIRKEHRH</sequence>
<dbReference type="AlphaFoldDB" id="A0A0U2XEE0"/>
<protein>
    <submittedName>
        <fullName evidence="11">Glycosyl hydrolase</fullName>
    </submittedName>
</protein>
<keyword evidence="3" id="KW-0328">Glycosyltransferase</keyword>
<evidence type="ECO:0000256" key="3">
    <source>
        <dbReference type="ARBA" id="ARBA00022676"/>
    </source>
</evidence>
<comment type="similarity">
    <text evidence="8">Belongs to the glycosyltransferase 2 family. GtrB subfamily.</text>
</comment>
<dbReference type="STRING" id="118060.ATZ35_15895"/>
<evidence type="ECO:0000256" key="6">
    <source>
        <dbReference type="ARBA" id="ARBA00022989"/>
    </source>
</evidence>
<evidence type="ECO:0000256" key="2">
    <source>
        <dbReference type="ARBA" id="ARBA00022475"/>
    </source>
</evidence>
<feature type="domain" description="Glycosyltransferase 2-like" evidence="10">
    <location>
        <begin position="5"/>
        <end position="168"/>
    </location>
</feature>
<dbReference type="SUPFAM" id="SSF53448">
    <property type="entry name" value="Nucleotide-diphospho-sugar transferases"/>
    <property type="match status" value="1"/>
</dbReference>
<evidence type="ECO:0000256" key="7">
    <source>
        <dbReference type="ARBA" id="ARBA00023136"/>
    </source>
</evidence>
<evidence type="ECO:0000256" key="4">
    <source>
        <dbReference type="ARBA" id="ARBA00022679"/>
    </source>
</evidence>
<evidence type="ECO:0000256" key="1">
    <source>
        <dbReference type="ARBA" id="ARBA00004651"/>
    </source>
</evidence>
<dbReference type="Gene3D" id="3.90.550.10">
    <property type="entry name" value="Spore Coat Polysaccharide Biosynthesis Protein SpsA, Chain A"/>
    <property type="match status" value="1"/>
</dbReference>
<organism evidence="11 12">
    <name type="scientific">Enterococcus rotai</name>
    <dbReference type="NCBI Taxonomy" id="118060"/>
    <lineage>
        <taxon>Bacteria</taxon>
        <taxon>Bacillati</taxon>
        <taxon>Bacillota</taxon>
        <taxon>Bacilli</taxon>
        <taxon>Lactobacillales</taxon>
        <taxon>Enterococcaceae</taxon>
        <taxon>Enterococcus</taxon>
    </lineage>
</organism>
<dbReference type="GO" id="GO:0016787">
    <property type="term" value="F:hydrolase activity"/>
    <property type="evidence" value="ECO:0007669"/>
    <property type="project" value="UniProtKB-KW"/>
</dbReference>